<dbReference type="GeneID" id="54469011"/>
<dbReference type="AlphaFoldDB" id="A0A6A6YLD8"/>
<proteinExistence type="predicted"/>
<reference evidence="2 4" key="1">
    <citation type="journal article" date="2020" name="Stud. Mycol.">
        <title>101 Dothideomycetes genomes: a test case for predicting lifestyles and emergence of pathogens.</title>
        <authorList>
            <person name="Haridas S."/>
            <person name="Albert R."/>
            <person name="Binder M."/>
            <person name="Bloem J."/>
            <person name="Labutti K."/>
            <person name="Salamov A."/>
            <person name="Andreopoulos B."/>
            <person name="Baker S."/>
            <person name="Barry K."/>
            <person name="Bills G."/>
            <person name="Bluhm B."/>
            <person name="Cannon C."/>
            <person name="Castanera R."/>
            <person name="Culley D."/>
            <person name="Daum C."/>
            <person name="Ezra D."/>
            <person name="Gonzalez J."/>
            <person name="Henrissat B."/>
            <person name="Kuo A."/>
            <person name="Liang C."/>
            <person name="Lipzen A."/>
            <person name="Lutzoni F."/>
            <person name="Magnuson J."/>
            <person name="Mondo S."/>
            <person name="Nolan M."/>
            <person name="Ohm R."/>
            <person name="Pangilinan J."/>
            <person name="Park H.-J."/>
            <person name="Ramirez L."/>
            <person name="Alfaro M."/>
            <person name="Sun H."/>
            <person name="Tritt A."/>
            <person name="Yoshinaga Y."/>
            <person name="Zwiers L.-H."/>
            <person name="Turgeon B."/>
            <person name="Goodwin S."/>
            <person name="Spatafora J."/>
            <person name="Crous P."/>
            <person name="Grigoriev I."/>
        </authorList>
    </citation>
    <scope>NUCLEOTIDE SEQUENCE</scope>
    <source>
        <strain evidence="2 4">CBS 304.34</strain>
    </source>
</reference>
<evidence type="ECO:0000313" key="2">
    <source>
        <dbReference type="EMBL" id="KAF2808794.1"/>
    </source>
</evidence>
<evidence type="ECO:0000256" key="1">
    <source>
        <dbReference type="SAM" id="MobiDB-lite"/>
    </source>
</evidence>
<dbReference type="EMBL" id="MU003702">
    <property type="protein sequence ID" value="KAF2808794.1"/>
    <property type="molecule type" value="Genomic_DNA"/>
</dbReference>
<evidence type="ECO:0000313" key="3">
    <source>
        <dbReference type="Proteomes" id="UP000504636"/>
    </source>
</evidence>
<protein>
    <submittedName>
        <fullName evidence="2 4">Uncharacterized protein</fullName>
    </submittedName>
</protein>
<reference evidence="4" key="3">
    <citation type="submission" date="2025-04" db="UniProtKB">
        <authorList>
            <consortium name="RefSeq"/>
        </authorList>
    </citation>
    <scope>IDENTIFICATION</scope>
    <source>
        <strain evidence="4">CBS 304.34</strain>
    </source>
</reference>
<feature type="compositionally biased region" description="Polar residues" evidence="1">
    <location>
        <begin position="75"/>
        <end position="94"/>
    </location>
</feature>
<dbReference type="RefSeq" id="XP_033575758.1">
    <property type="nucleotide sequence ID" value="XM_033728118.1"/>
</dbReference>
<accession>A0A6A6YLD8</accession>
<reference evidence="4" key="2">
    <citation type="submission" date="2020-04" db="EMBL/GenBank/DDBJ databases">
        <authorList>
            <consortium name="NCBI Genome Project"/>
        </authorList>
    </citation>
    <scope>NUCLEOTIDE SEQUENCE</scope>
    <source>
        <strain evidence="4">CBS 304.34</strain>
    </source>
</reference>
<sequence length="263" mass="28811">MSTQDLQQAYSSQIRLSGYEEAERRCQNAIGLSPADHCLDIGSGSQLSEYVNPYEVEYGLNPTIWPKWPPAPEHTYSSTTGPENSPAQCNTTSCSDSSFTPSNLSASPPSTALPAIFGTKLNEAEMSSTENGSFSIADHPSTCRAAITSQLPVGASSSFQGYEKQCSPLRCSECEEVFTMPFLLRWAPDCLERFCVESLTQTIENISTGFTIDDTAARSLGARKRPLAYRRTSLGMKKTVIGNFYRSNAQSRIVRRRSLGKIT</sequence>
<dbReference type="Proteomes" id="UP000504636">
    <property type="component" value="Unplaced"/>
</dbReference>
<organism evidence="2">
    <name type="scientific">Mytilinidion resinicola</name>
    <dbReference type="NCBI Taxonomy" id="574789"/>
    <lineage>
        <taxon>Eukaryota</taxon>
        <taxon>Fungi</taxon>
        <taxon>Dikarya</taxon>
        <taxon>Ascomycota</taxon>
        <taxon>Pezizomycotina</taxon>
        <taxon>Dothideomycetes</taxon>
        <taxon>Pleosporomycetidae</taxon>
        <taxon>Mytilinidiales</taxon>
        <taxon>Mytilinidiaceae</taxon>
        <taxon>Mytilinidion</taxon>
    </lineage>
</organism>
<gene>
    <name evidence="2 4" type="ORF">BDZ99DRAFT_571678</name>
</gene>
<evidence type="ECO:0000313" key="4">
    <source>
        <dbReference type="RefSeq" id="XP_033575758.1"/>
    </source>
</evidence>
<name>A0A6A6YLD8_9PEZI</name>
<feature type="region of interest" description="Disordered" evidence="1">
    <location>
        <begin position="74"/>
        <end position="94"/>
    </location>
</feature>
<keyword evidence="3" id="KW-1185">Reference proteome</keyword>